<dbReference type="Proteomes" id="UP000032452">
    <property type="component" value="Unassembled WGS sequence"/>
</dbReference>
<dbReference type="RefSeq" id="WP_045055033.1">
    <property type="nucleotide sequence ID" value="NZ_CAWMDP010000050.1"/>
</dbReference>
<dbReference type="Pfam" id="PF14345">
    <property type="entry name" value="GDYXXLXY"/>
    <property type="match status" value="1"/>
</dbReference>
<evidence type="ECO:0000313" key="1">
    <source>
        <dbReference type="EMBL" id="KJH71409.1"/>
    </source>
</evidence>
<keyword evidence="2" id="KW-1185">Reference proteome</keyword>
<dbReference type="OrthoDB" id="4868247at2"/>
<dbReference type="AlphaFoldDB" id="A0A0D8ZSC8"/>
<dbReference type="PATRIC" id="fig|1618023.3.peg.4458"/>
<accession>A0A0D8ZSC8</accession>
<protein>
    <submittedName>
        <fullName evidence="1">Membrane-anchored protein</fullName>
    </submittedName>
</protein>
<comment type="caution">
    <text evidence="1">The sequence shown here is derived from an EMBL/GenBank/DDBJ whole genome shotgun (WGS) entry which is preliminary data.</text>
</comment>
<reference evidence="1 2" key="1">
    <citation type="submission" date="2015-02" db="EMBL/GenBank/DDBJ databases">
        <title>Draft genome of a novel marine cyanobacterium (Chroococcales) isolated from South Atlantic Ocean.</title>
        <authorList>
            <person name="Rigonato J."/>
            <person name="Alvarenga D.O."/>
            <person name="Branco L.H."/>
            <person name="Varani A.M."/>
            <person name="Brandini F.P."/>
            <person name="Fiore M.F."/>
        </authorList>
    </citation>
    <scope>NUCLEOTIDE SEQUENCE [LARGE SCALE GENOMIC DNA]</scope>
    <source>
        <strain evidence="1 2">CENA595</strain>
    </source>
</reference>
<evidence type="ECO:0000313" key="2">
    <source>
        <dbReference type="Proteomes" id="UP000032452"/>
    </source>
</evidence>
<dbReference type="STRING" id="1618023.UH38_12705"/>
<name>A0A0D8ZSC8_9CYAN</name>
<organism evidence="1 2">
    <name type="scientific">Aliterella atlantica CENA595</name>
    <dbReference type="NCBI Taxonomy" id="1618023"/>
    <lineage>
        <taxon>Bacteria</taxon>
        <taxon>Bacillati</taxon>
        <taxon>Cyanobacteriota</taxon>
        <taxon>Cyanophyceae</taxon>
        <taxon>Chroococcidiopsidales</taxon>
        <taxon>Aliterellaceae</taxon>
        <taxon>Aliterella</taxon>
    </lineage>
</organism>
<dbReference type="EMBL" id="JYON01000012">
    <property type="protein sequence ID" value="KJH71409.1"/>
    <property type="molecule type" value="Genomic_DNA"/>
</dbReference>
<proteinExistence type="predicted"/>
<sequence length="220" mass="24988">MTNNFFEPQSPTPVELEVRSPLPYRLPIWRLLIPLLVQTGIILAIPARSAYTYVTGETVVLQTIPVDPYDPLRGYSQTLDYDISQLRTLQKLPGWQEVVTPKSISSDYLQPGTELYVTLSPPKNSSTQPPQAWQPVKVSRSRPTSLAADQIAIKGKSTGFSIKYGLETYYFPESRQQEINRDIRQAQTGRQQRLVVEAKVDNQGNAVPVSFWVSDREYRF</sequence>
<gene>
    <name evidence="1" type="ORF">UH38_12705</name>
</gene>
<dbReference type="InterPro" id="IPR025833">
    <property type="entry name" value="GDYXXLXY"/>
</dbReference>